<reference evidence="1 2" key="1">
    <citation type="journal article" date="2008" name="J. Bacteriol.">
        <title>Complete genome sequence of Neisseria gonorrhoeae NCCP11945.</title>
        <authorList>
            <person name="Chung G.T."/>
            <person name="Yoo J.S."/>
            <person name="Oh H.B."/>
            <person name="Lee Y.S."/>
            <person name="Cha S.H."/>
            <person name="Kim S.J."/>
            <person name="Yoo C.K."/>
        </authorList>
    </citation>
    <scope>NUCLEOTIDE SEQUENCE [LARGE SCALE GENOMIC DNA]</scope>
    <source>
        <strain evidence="1 2">NCCP11945</strain>
    </source>
</reference>
<sequence>MFLANLQKEADMRKKLTALVLSALPFAAVADVSLYGEVKAGVEGRNIRLQLTEPPSEGQTGNTVTKAKSRIRTKVSDFGSFIGFKGVGIWAAG</sequence>
<evidence type="ECO:0000313" key="1">
    <source>
        <dbReference type="EMBL" id="ACF29585.1"/>
    </source>
</evidence>
<dbReference type="KEGG" id="ngk:NGK_0906"/>
<gene>
    <name evidence="1" type="ordered locus">NGK_0906</name>
</gene>
<dbReference type="Proteomes" id="UP000002564">
    <property type="component" value="Chromosome"/>
</dbReference>
<evidence type="ECO:0000313" key="2">
    <source>
        <dbReference type="Proteomes" id="UP000002564"/>
    </source>
</evidence>
<name>B4RL96_NEIG2</name>
<dbReference type="HOGENOM" id="CLU_2554748_0_0_4"/>
<accession>B4RL96</accession>
<protein>
    <submittedName>
        <fullName evidence="1">Porin</fullName>
    </submittedName>
</protein>
<organism evidence="1 2">
    <name type="scientific">Neisseria gonorrhoeae (strain NCCP11945)</name>
    <dbReference type="NCBI Taxonomy" id="521006"/>
    <lineage>
        <taxon>Bacteria</taxon>
        <taxon>Pseudomonadati</taxon>
        <taxon>Pseudomonadota</taxon>
        <taxon>Betaproteobacteria</taxon>
        <taxon>Neisseriales</taxon>
        <taxon>Neisseriaceae</taxon>
        <taxon>Neisseria</taxon>
    </lineage>
</organism>
<proteinExistence type="predicted"/>
<dbReference type="EMBL" id="CP001050">
    <property type="protein sequence ID" value="ACF29585.1"/>
    <property type="molecule type" value="Genomic_DNA"/>
</dbReference>
<dbReference type="AlphaFoldDB" id="B4RL96"/>